<sequence length="63" mass="6999">MNTQTVQFKDIGAVSQRESELIKLAYKQGYLQGRQDGVNGIHMSSRVIESVAFLEGAESLHCE</sequence>
<gene>
    <name evidence="1" type="ORF">N476_01055</name>
</gene>
<protein>
    <submittedName>
        <fullName evidence="1">Uncharacterized protein</fullName>
    </submittedName>
</protein>
<dbReference type="PATRIC" id="fig|1365251.3.peg.1367"/>
<proteinExistence type="predicted"/>
<name>A0A167F9N1_9GAMM</name>
<dbReference type="AlphaFoldDB" id="A0A167F9N1"/>
<comment type="caution">
    <text evidence="1">The sequence shown here is derived from an EMBL/GenBank/DDBJ whole genome shotgun (WGS) entry which is preliminary data.</text>
</comment>
<reference evidence="1 2" key="1">
    <citation type="submission" date="2013-07" db="EMBL/GenBank/DDBJ databases">
        <title>Comparative Genomic and Metabolomic Analysis of Twelve Strains of Pseudoalteromonas luteoviolacea.</title>
        <authorList>
            <person name="Vynne N.G."/>
            <person name="Mansson M."/>
            <person name="Gram L."/>
        </authorList>
    </citation>
    <scope>NUCLEOTIDE SEQUENCE [LARGE SCALE GENOMIC DNA]</scope>
    <source>
        <strain evidence="1 2">H33</strain>
    </source>
</reference>
<dbReference type="RefSeq" id="WP_063360979.1">
    <property type="nucleotide sequence ID" value="NZ_AUXZ01000064.1"/>
</dbReference>
<dbReference type="Proteomes" id="UP000076503">
    <property type="component" value="Unassembled WGS sequence"/>
</dbReference>
<dbReference type="EMBL" id="AUXZ01000064">
    <property type="protein sequence ID" value="KZN51943.1"/>
    <property type="molecule type" value="Genomic_DNA"/>
</dbReference>
<organism evidence="1 2">
    <name type="scientific">Pseudoalteromonas luteoviolacea H33</name>
    <dbReference type="NCBI Taxonomy" id="1365251"/>
    <lineage>
        <taxon>Bacteria</taxon>
        <taxon>Pseudomonadati</taxon>
        <taxon>Pseudomonadota</taxon>
        <taxon>Gammaproteobacteria</taxon>
        <taxon>Alteromonadales</taxon>
        <taxon>Pseudoalteromonadaceae</taxon>
        <taxon>Pseudoalteromonas</taxon>
    </lineage>
</organism>
<evidence type="ECO:0000313" key="1">
    <source>
        <dbReference type="EMBL" id="KZN51943.1"/>
    </source>
</evidence>
<dbReference type="OrthoDB" id="6296622at2"/>
<accession>A0A167F9N1</accession>
<evidence type="ECO:0000313" key="2">
    <source>
        <dbReference type="Proteomes" id="UP000076503"/>
    </source>
</evidence>